<evidence type="ECO:0000256" key="8">
    <source>
        <dbReference type="ARBA" id="ARBA00038130"/>
    </source>
</evidence>
<evidence type="ECO:0000256" key="7">
    <source>
        <dbReference type="ARBA" id="ARBA00023273"/>
    </source>
</evidence>
<organism evidence="10 11">
    <name type="scientific">Aphidius gifuensis</name>
    <name type="common">Parasitoid wasp</name>
    <dbReference type="NCBI Taxonomy" id="684658"/>
    <lineage>
        <taxon>Eukaryota</taxon>
        <taxon>Metazoa</taxon>
        <taxon>Ecdysozoa</taxon>
        <taxon>Arthropoda</taxon>
        <taxon>Hexapoda</taxon>
        <taxon>Insecta</taxon>
        <taxon>Pterygota</taxon>
        <taxon>Neoptera</taxon>
        <taxon>Endopterygota</taxon>
        <taxon>Hymenoptera</taxon>
        <taxon>Apocrita</taxon>
        <taxon>Ichneumonoidea</taxon>
        <taxon>Braconidae</taxon>
        <taxon>Aphidiinae</taxon>
        <taxon>Aphidius</taxon>
    </lineage>
</organism>
<evidence type="ECO:0000256" key="1">
    <source>
        <dbReference type="ARBA" id="ARBA00004138"/>
    </source>
</evidence>
<evidence type="ECO:0000256" key="5">
    <source>
        <dbReference type="ARBA" id="ARBA00022803"/>
    </source>
</evidence>
<dbReference type="Pfam" id="PF24762">
    <property type="entry name" value="TPR_IF140-IFT172"/>
    <property type="match status" value="1"/>
</dbReference>
<dbReference type="InterPro" id="IPR015943">
    <property type="entry name" value="WD40/YVTN_repeat-like_dom_sf"/>
</dbReference>
<dbReference type="SMART" id="SM00320">
    <property type="entry name" value="WD40"/>
    <property type="match status" value="6"/>
</dbReference>
<keyword evidence="4" id="KW-0677">Repeat</keyword>
<reference evidence="10 11" key="1">
    <citation type="submission" date="2020-08" db="EMBL/GenBank/DDBJ databases">
        <title>Aphidius gifuensis genome sequencing and assembly.</title>
        <authorList>
            <person name="Du Z."/>
        </authorList>
    </citation>
    <scope>NUCLEOTIDE SEQUENCE [LARGE SCALE GENOMIC DNA]</scope>
    <source>
        <strain evidence="10">YNYX2018</strain>
        <tissue evidence="10">Adults</tissue>
    </source>
</reference>
<dbReference type="GO" id="GO:0030992">
    <property type="term" value="C:intraciliary transport particle B"/>
    <property type="evidence" value="ECO:0007669"/>
    <property type="project" value="TreeGrafter"/>
</dbReference>
<dbReference type="PANTHER" id="PTHR15722:SF2">
    <property type="entry name" value="INTRAFLAGELLAR TRANSPORT PROTEIN 172 HOMOLOG"/>
    <property type="match status" value="1"/>
</dbReference>
<evidence type="ECO:0000256" key="3">
    <source>
        <dbReference type="ARBA" id="ARBA00022574"/>
    </source>
</evidence>
<comment type="caution">
    <text evidence="10">The sequence shown here is derived from an EMBL/GenBank/DDBJ whole genome shotgun (WGS) entry which is preliminary data.</text>
</comment>
<dbReference type="EMBL" id="JACMRX010000003">
    <property type="protein sequence ID" value="KAF7993474.1"/>
    <property type="molecule type" value="Genomic_DNA"/>
</dbReference>
<keyword evidence="3" id="KW-0853">WD repeat</keyword>
<evidence type="ECO:0000256" key="4">
    <source>
        <dbReference type="ARBA" id="ARBA00022737"/>
    </source>
</evidence>
<dbReference type="GO" id="GO:0042073">
    <property type="term" value="P:intraciliary transport"/>
    <property type="evidence" value="ECO:0007669"/>
    <property type="project" value="TreeGrafter"/>
</dbReference>
<keyword evidence="11" id="KW-1185">Reference proteome</keyword>
<dbReference type="InterPro" id="IPR011990">
    <property type="entry name" value="TPR-like_helical_dom_sf"/>
</dbReference>
<feature type="domain" description="IF140/IFT172/WDR19 TPR" evidence="9">
    <location>
        <begin position="627"/>
        <end position="1013"/>
    </location>
</feature>
<gene>
    <name evidence="10" type="ORF">HCN44_010069</name>
</gene>
<dbReference type="InterPro" id="IPR036322">
    <property type="entry name" value="WD40_repeat_dom_sf"/>
</dbReference>
<evidence type="ECO:0000259" key="9">
    <source>
        <dbReference type="Pfam" id="PF24762"/>
    </source>
</evidence>
<accession>A0A834XYH2</accession>
<keyword evidence="6" id="KW-0969">Cilium</keyword>
<dbReference type="Gene3D" id="2.130.10.10">
    <property type="entry name" value="YVTN repeat-like/Quinoprotein amine dehydrogenase"/>
    <property type="match status" value="3"/>
</dbReference>
<evidence type="ECO:0000313" key="11">
    <source>
        <dbReference type="Proteomes" id="UP000639338"/>
    </source>
</evidence>
<evidence type="ECO:0000256" key="6">
    <source>
        <dbReference type="ARBA" id="ARBA00023069"/>
    </source>
</evidence>
<dbReference type="GO" id="GO:0005930">
    <property type="term" value="C:axoneme"/>
    <property type="evidence" value="ECO:0007669"/>
    <property type="project" value="TreeGrafter"/>
</dbReference>
<name>A0A834XYH2_APHGI</name>
<protein>
    <recommendedName>
        <fullName evidence="9">IF140/IFT172/WDR19 TPR domain-containing protein</fullName>
    </recommendedName>
</protein>
<dbReference type="Pfam" id="PF00400">
    <property type="entry name" value="WD40"/>
    <property type="match status" value="2"/>
</dbReference>
<dbReference type="Gene3D" id="1.25.40.470">
    <property type="match status" value="4"/>
</dbReference>
<dbReference type="GO" id="GO:0036064">
    <property type="term" value="C:ciliary basal body"/>
    <property type="evidence" value="ECO:0007669"/>
    <property type="project" value="TreeGrafter"/>
</dbReference>
<evidence type="ECO:0000256" key="2">
    <source>
        <dbReference type="ARBA" id="ARBA00022473"/>
    </source>
</evidence>
<comment type="similarity">
    <text evidence="8">Belongs to the IFT172 family.</text>
</comment>
<dbReference type="InterPro" id="IPR001680">
    <property type="entry name" value="WD40_rpt"/>
</dbReference>
<evidence type="ECO:0000313" key="10">
    <source>
        <dbReference type="EMBL" id="KAF7993474.1"/>
    </source>
</evidence>
<comment type="subcellular location">
    <subcellularLocation>
        <location evidence="1">Cell projection</location>
        <location evidence="1">Cilium</location>
    </subcellularLocation>
</comment>
<keyword evidence="5" id="KW-0802">TPR repeat</keyword>
<dbReference type="OrthoDB" id="2186662at2759"/>
<dbReference type="SUPFAM" id="SSF50978">
    <property type="entry name" value="WD40 repeat-like"/>
    <property type="match status" value="2"/>
</dbReference>
<keyword evidence="2" id="KW-0217">Developmental protein</keyword>
<keyword evidence="7" id="KW-0966">Cell projection</keyword>
<sequence length="1746" mass="195602">MILKYVGNVLTSCENENRVVSISWSPNNLKLAVALSDRMIYLFDESGIKKDRFSTKPVDIKYGKKSYVIKAISFSPDSTKIAVGQSDNIVYVYKIGEEWGEKKVICNKFSQSSAVTCMLWPSDGPIIVGLADGKVRVSILKAHKAQTLYTADAMTIALALNTRGTGFLSSHADGSIIRYYLNNDGTTEQTGRVVTHGVPAYALAWPHNHICAGGCDKKITFYDNHGKVSKIFDYSRDKNEKEIYTAYCSPSGQSVAIGSWNKLRIIDWSPKRSMWEETKSRILNNFYTVTALSWRRDGSRLIVGGLTGAVEQFETVLKRTMIRGSHEVSYVGPSQIVIRPLNKSTVRPVIIKSSTGGEIEDVRILGRKDNHIIARTNSTLLISDIERNLISEIPWEDTSHAEKFFFEYPGVCLIFSCGELNILEYGKNELLGSVRTEAVNPHVVSIRINERQTLENQDNKRLAYLLDSKTVRITDLSSGSTICIINHDARVDWLELSETGHRLLSRDKKSRLWISDDKGIRTLLLTGTGFASWVPGSDVVVAQTAKKLAVWYNVDAPDAVTLSSINGDAIDIERDSLTGKNNVIVEESGTRVSYPLDDTLIEFGTALHDNDFDRVIAFLEQLSDKSQAESMWENVAKNAMKEKKFLIAAKCHAALGDVARSEFLKNIHEIGEKYAIETGEDPLSCPESLAKLAVLNGDLKTAETIYLEQNKLEEALEMYKKYWHWEDAIKLAEIYNWPQLTELKETHLTWLFNTGQTVRAATIIEKDDPKKAIKLYLDAGRTGRAGRLLLQSIELLEDEKLTKNVIKSLKSSDLMELAGEILEKINDCSGAIKCYSEAGVFSRALDLARTAEPTAVVTLEKEWGHHLAISGQYDAAINHFIEAGETAQALHASINAKQWKKALQIVQVIESDDPKIQEQCLKLAEYYASIGDSNLAENLFLRSDNAKRAVDVHIKSNNWSRAHEIAMEYMDNEEAIDTLTKHAEGLQEAGDYRHAEALFIAIGQYDAAIAMYKNAGHRNEMIRLVAEHRPDLLKTTYAYLARELEAAGKTREAEEYFIGAEDWRGAVAAYKNANMWEDALRVAKKSAGDTAAQQVALMWARTLAPELSARLLMRLNYLDACLRIACEAGLFDWALDTVKYGTSDQQKDVHYKYAMALEDEGKFNEAEKEFIRAGKETEAVQMYIHTRDWDAAEEVAQSVGPDIVAQVLIARASEAADNQDYAFAESLLLRAHKPDIIVEYYKKAGMWSEAMRVCREYLPNQESALRRELTRQSSGIDGVNTIDEAQRWLEIGEVRTALDILIMDTNLSRTGLIQAADILLNQSDAETAVQVGGELGSKLVNIGEHALAAQVYLQADKLKDAVNALATIGDWVRARRIVNELAPELESYLEDKYRDNVIRPTSNHNERIISMESSDSSLDALARKGQWIQVFEKASLQSPELLHKFVAQRAAQLLKAGTPEQALQLYSQFGAPSIAQYHNLYYRLSESILNTYDDNLTPDQQYKQLAELRNFLFNLSKNIEGSLTSEEKFDKLLRATHYSAVKLACQQHASLSNLTVKSAISLLRFTDILLPDRCYYEAGIQTRTSGLLSEAFVFLNHFLDLEECIQEGDGSILEVDDLRITDFPLEVPIPGSLSLSDREREEVREWILAISMDQRVEQGLPVDSRGVYTGSLTCPANGAMALQECSLTGYPIRGSVARFEGTNRVVERDDWNKLVNVARQASNNYPLNDVINFVQEWCGNIPTYSF</sequence>
<proteinExistence type="inferred from homology"/>
<dbReference type="InterPro" id="IPR056168">
    <property type="entry name" value="TPR_IF140/IFT172/WDR19"/>
</dbReference>
<dbReference type="SUPFAM" id="SSF48452">
    <property type="entry name" value="TPR-like"/>
    <property type="match status" value="1"/>
</dbReference>
<dbReference type="Proteomes" id="UP000639338">
    <property type="component" value="Unassembled WGS sequence"/>
</dbReference>
<dbReference type="PANTHER" id="PTHR15722">
    <property type="entry name" value="IFT140/172-RELATED"/>
    <property type="match status" value="1"/>
</dbReference>